<evidence type="ECO:0000313" key="1">
    <source>
        <dbReference type="EMBL" id="KQA22487.1"/>
    </source>
</evidence>
<organism evidence="1 2">
    <name type="scientific">Vibrio metoecus</name>
    <dbReference type="NCBI Taxonomy" id="1481663"/>
    <lineage>
        <taxon>Bacteria</taxon>
        <taxon>Pseudomonadati</taxon>
        <taxon>Pseudomonadota</taxon>
        <taxon>Gammaproteobacteria</taxon>
        <taxon>Vibrionales</taxon>
        <taxon>Vibrionaceae</taxon>
        <taxon>Vibrio</taxon>
    </lineage>
</organism>
<dbReference type="PATRIC" id="fig|1481663.8.peg.3552"/>
<dbReference type="Gene3D" id="3.10.450.50">
    <property type="match status" value="1"/>
</dbReference>
<accession>A0A0Q0MQA4</accession>
<evidence type="ECO:0008006" key="3">
    <source>
        <dbReference type="Google" id="ProtNLM"/>
    </source>
</evidence>
<proteinExistence type="predicted"/>
<dbReference type="Proteomes" id="UP000053724">
    <property type="component" value="Unassembled WGS sequence"/>
</dbReference>
<dbReference type="InterPro" id="IPR032710">
    <property type="entry name" value="NTF2-like_dom_sf"/>
</dbReference>
<evidence type="ECO:0000313" key="2">
    <source>
        <dbReference type="Proteomes" id="UP000053724"/>
    </source>
</evidence>
<sequence>MKNTEIVKELWTKFSQGNYVGCEALLHENLKVLWPTSREYYEGRDDFITVNEAFGKDWTFDILSLEETMSDKVISVVHVSSPSCPDSFYATSIFSFTSGVITNMETYWAFQDKQPEWRRTLSKVY</sequence>
<dbReference type="EMBL" id="LCUF01000039">
    <property type="protein sequence ID" value="KQA22487.1"/>
    <property type="molecule type" value="Genomic_DNA"/>
</dbReference>
<protein>
    <recommendedName>
        <fullName evidence="3">SnoaL-like domain-containing protein</fullName>
    </recommendedName>
</protein>
<name>A0A0Q0MQA4_VIBMT</name>
<dbReference type="SUPFAM" id="SSF54427">
    <property type="entry name" value="NTF2-like"/>
    <property type="match status" value="1"/>
</dbReference>
<dbReference type="AlphaFoldDB" id="A0A0Q0MQA4"/>
<dbReference type="GeneID" id="88786315"/>
<reference evidence="1 2" key="1">
    <citation type="journal article" date="2015" name="Genome Biol. Evol.">
        <title>The Dynamics of Genetic Interactions between Vibrio metoecus and Vibrio cholerae, Two Close Relatives Co-Occurring in the Environment.</title>
        <authorList>
            <person name="Orata F.D."/>
            <person name="Kirchberger P.C."/>
            <person name="Meheust R."/>
            <person name="Barlow E.J."/>
            <person name="Tarr C.L."/>
            <person name="Boucher Y."/>
        </authorList>
    </citation>
    <scope>NUCLEOTIDE SEQUENCE [LARGE SCALE GENOMIC DNA]</scope>
    <source>
        <strain evidence="1 2">08-2459</strain>
    </source>
</reference>
<dbReference type="RefSeq" id="WP_000798826.1">
    <property type="nucleotide sequence ID" value="NZ_CP035689.1"/>
</dbReference>
<gene>
    <name evidence="1" type="ORF">AAY55_17045</name>
</gene>
<comment type="caution">
    <text evidence="1">The sequence shown here is derived from an EMBL/GenBank/DDBJ whole genome shotgun (WGS) entry which is preliminary data.</text>
</comment>